<accession>A0ABX0W2G2</accession>
<evidence type="ECO:0000313" key="4">
    <source>
        <dbReference type="EMBL" id="NIY73666.1"/>
    </source>
</evidence>
<feature type="domain" description="HTH tetR-type" evidence="3">
    <location>
        <begin position="9"/>
        <end position="69"/>
    </location>
</feature>
<evidence type="ECO:0000313" key="5">
    <source>
        <dbReference type="Proteomes" id="UP000709466"/>
    </source>
</evidence>
<dbReference type="InterPro" id="IPR009057">
    <property type="entry name" value="Homeodomain-like_sf"/>
</dbReference>
<dbReference type="Pfam" id="PF00440">
    <property type="entry name" value="TetR_N"/>
    <property type="match status" value="1"/>
</dbReference>
<keyword evidence="5" id="KW-1185">Reference proteome</keyword>
<dbReference type="InterPro" id="IPR041478">
    <property type="entry name" value="TetR_C_27"/>
</dbReference>
<dbReference type="Gene3D" id="1.10.357.10">
    <property type="entry name" value="Tetracycline Repressor, domain 2"/>
    <property type="match status" value="1"/>
</dbReference>
<comment type="caution">
    <text evidence="4">The sequence shown here is derived from an EMBL/GenBank/DDBJ whole genome shotgun (WGS) entry which is preliminary data.</text>
</comment>
<dbReference type="EMBL" id="JAATOP010000012">
    <property type="protein sequence ID" value="NIY73666.1"/>
    <property type="molecule type" value="Genomic_DNA"/>
</dbReference>
<proteinExistence type="predicted"/>
<feature type="DNA-binding region" description="H-T-H motif" evidence="2">
    <location>
        <begin position="32"/>
        <end position="51"/>
    </location>
</feature>
<evidence type="ECO:0000256" key="2">
    <source>
        <dbReference type="PROSITE-ProRule" id="PRU00335"/>
    </source>
</evidence>
<gene>
    <name evidence="4" type="ORF">HCZ30_14625</name>
</gene>
<organism evidence="4 5">
    <name type="scientific">Marivivens donghaensis</name>
    <dbReference type="NCBI Taxonomy" id="1699413"/>
    <lineage>
        <taxon>Bacteria</taxon>
        <taxon>Pseudomonadati</taxon>
        <taxon>Pseudomonadota</taxon>
        <taxon>Alphaproteobacteria</taxon>
        <taxon>Rhodobacterales</taxon>
        <taxon>Paracoccaceae</taxon>
        <taxon>Marivivens group</taxon>
        <taxon>Marivivens</taxon>
    </lineage>
</organism>
<dbReference type="Proteomes" id="UP000709466">
    <property type="component" value="Unassembled WGS sequence"/>
</dbReference>
<protein>
    <submittedName>
        <fullName evidence="4">TetR/AcrR family transcriptional regulator</fullName>
    </submittedName>
</protein>
<dbReference type="RefSeq" id="WP_167639051.1">
    <property type="nucleotide sequence ID" value="NZ_JAATOP010000012.1"/>
</dbReference>
<evidence type="ECO:0000259" key="3">
    <source>
        <dbReference type="PROSITE" id="PS50977"/>
    </source>
</evidence>
<keyword evidence="1 2" id="KW-0238">DNA-binding</keyword>
<sequence>MPKLGLTPDEIRAKAIEISMEKIRTLGVDKLRLSDVAKSMGVSHAALYPYFDGKAALLDAVVERWLSKTESPLQDIADSAAPAEERIVDWFVTLYTLKRERVLGDIQLFTAFDMAVVRGTPAAGHHLARLKGQLAGMVEELNLGPSTEEATSTLFFATGAFHHPGIISWMPDLDRTPELRLTLQAMLNGWPRR</sequence>
<name>A0ABX0W2G2_9RHOB</name>
<dbReference type="Pfam" id="PF17935">
    <property type="entry name" value="TetR_C_27"/>
    <property type="match status" value="1"/>
</dbReference>
<reference evidence="4 5" key="1">
    <citation type="submission" date="2020-03" db="EMBL/GenBank/DDBJ databases">
        <title>Bacterial isolates of synthetic phycosphere.</title>
        <authorList>
            <person name="Fu H."/>
            <person name="Moran M.A."/>
        </authorList>
    </citation>
    <scope>NUCLEOTIDE SEQUENCE [LARGE SCALE GENOMIC DNA]</scope>
    <source>
        <strain evidence="4 5">HF1</strain>
    </source>
</reference>
<dbReference type="PROSITE" id="PS50977">
    <property type="entry name" value="HTH_TETR_2"/>
    <property type="match status" value="1"/>
</dbReference>
<evidence type="ECO:0000256" key="1">
    <source>
        <dbReference type="ARBA" id="ARBA00023125"/>
    </source>
</evidence>
<dbReference type="InterPro" id="IPR001647">
    <property type="entry name" value="HTH_TetR"/>
</dbReference>
<dbReference type="SUPFAM" id="SSF46689">
    <property type="entry name" value="Homeodomain-like"/>
    <property type="match status" value="1"/>
</dbReference>